<proteinExistence type="predicted"/>
<evidence type="ECO:0000313" key="2">
    <source>
        <dbReference type="EMBL" id="KKL88204.1"/>
    </source>
</evidence>
<comment type="caution">
    <text evidence="2">The sequence shown here is derived from an EMBL/GenBank/DDBJ whole genome shotgun (WGS) entry which is preliminary data.</text>
</comment>
<sequence length="117" mass="11489">MANGTPQIGGGQFAQATGGGDVLRQAMERRGLSTSVLDSISPTSPTGPSPVAPALPEGAGVGGGALPEQAVATTAVGGKPPPIPFRSGEMEISLKALNSVISTENAIAKSALKLQGL</sequence>
<feature type="region of interest" description="Disordered" evidence="1">
    <location>
        <begin position="1"/>
        <end position="67"/>
    </location>
</feature>
<reference evidence="2" key="1">
    <citation type="journal article" date="2015" name="Nature">
        <title>Complex archaea that bridge the gap between prokaryotes and eukaryotes.</title>
        <authorList>
            <person name="Spang A."/>
            <person name="Saw J.H."/>
            <person name="Jorgensen S.L."/>
            <person name="Zaremba-Niedzwiedzka K."/>
            <person name="Martijn J."/>
            <person name="Lind A.E."/>
            <person name="van Eijk R."/>
            <person name="Schleper C."/>
            <person name="Guy L."/>
            <person name="Ettema T.J."/>
        </authorList>
    </citation>
    <scope>NUCLEOTIDE SEQUENCE</scope>
</reference>
<feature type="compositionally biased region" description="Gly residues" evidence="1">
    <location>
        <begin position="7"/>
        <end position="21"/>
    </location>
</feature>
<organism evidence="2">
    <name type="scientific">marine sediment metagenome</name>
    <dbReference type="NCBI Taxonomy" id="412755"/>
    <lineage>
        <taxon>unclassified sequences</taxon>
        <taxon>metagenomes</taxon>
        <taxon>ecological metagenomes</taxon>
    </lineage>
</organism>
<name>A0A0F9FP00_9ZZZZ</name>
<dbReference type="AlphaFoldDB" id="A0A0F9FP00"/>
<dbReference type="EMBL" id="LAZR01020632">
    <property type="protein sequence ID" value="KKL88204.1"/>
    <property type="molecule type" value="Genomic_DNA"/>
</dbReference>
<gene>
    <name evidence="2" type="ORF">LCGC14_1927020</name>
</gene>
<protein>
    <submittedName>
        <fullName evidence="2">Uncharacterized protein</fullName>
    </submittedName>
</protein>
<evidence type="ECO:0000256" key="1">
    <source>
        <dbReference type="SAM" id="MobiDB-lite"/>
    </source>
</evidence>
<accession>A0A0F9FP00</accession>